<sequence length="37" mass="4537">MHPPASVESMPYFYLYLIFINKRNYRVGFSFYITSQR</sequence>
<dbReference type="EMBL" id="ABFH02000001">
    <property type="protein sequence ID" value="EDZ03001.1"/>
    <property type="molecule type" value="Genomic_DNA"/>
</dbReference>
<dbReference type="Proteomes" id="UP000003614">
    <property type="component" value="Unassembled WGS sequence"/>
</dbReference>
<dbReference type="AlphaFoldDB" id="A0A6C8F1N8"/>
<evidence type="ECO:0000313" key="2">
    <source>
        <dbReference type="Proteomes" id="UP000003614"/>
    </source>
</evidence>
<organism evidence="1 2">
    <name type="scientific">Salmonella virchow (strain SL491)</name>
    <dbReference type="NCBI Taxonomy" id="465517"/>
    <lineage>
        <taxon>Bacteria</taxon>
        <taxon>Pseudomonadati</taxon>
        <taxon>Pseudomonadota</taxon>
        <taxon>Gammaproteobacteria</taxon>
        <taxon>Enterobacterales</taxon>
        <taxon>Enterobacteriaceae</taxon>
        <taxon>Salmonella</taxon>
    </lineage>
</organism>
<gene>
    <name evidence="1" type="ORF">SeV_B0538</name>
</gene>
<reference evidence="1 2" key="1">
    <citation type="journal article" date="2011" name="J. Bacteriol.">
        <title>Comparative genomics of 28 Salmonella enterica isolates: evidence for CRISPR-mediated adaptive sublineage evolution.</title>
        <authorList>
            <person name="Fricke W.F."/>
            <person name="Mammel M.K."/>
            <person name="McDermott P.F."/>
            <person name="Tartera C."/>
            <person name="White D.G."/>
            <person name="Leclerc J.E."/>
            <person name="Ravel J."/>
            <person name="Cebula T.A."/>
        </authorList>
    </citation>
    <scope>NUCLEOTIDE SEQUENCE [LARGE SCALE GENOMIC DNA]</scope>
    <source>
        <strain evidence="1 2">SL491</strain>
    </source>
</reference>
<proteinExistence type="predicted"/>
<comment type="caution">
    <text evidence="1">The sequence shown here is derived from an EMBL/GenBank/DDBJ whole genome shotgun (WGS) entry which is preliminary data.</text>
</comment>
<protein>
    <submittedName>
        <fullName evidence="1">Uncharacterized protein</fullName>
    </submittedName>
</protein>
<evidence type="ECO:0000313" key="1">
    <source>
        <dbReference type="EMBL" id="EDZ03001.1"/>
    </source>
</evidence>
<name>A0A6C8F1N8_SALV4</name>
<accession>A0A6C8F1N8</accession>